<name>A0A0S8GJG8_UNCW3</name>
<keyword evidence="6" id="KW-0798">TonB box</keyword>
<dbReference type="Gene3D" id="2.40.170.20">
    <property type="entry name" value="TonB-dependent receptor, beta-barrel domain"/>
    <property type="match status" value="1"/>
</dbReference>
<evidence type="ECO:0000313" key="13">
    <source>
        <dbReference type="Proteomes" id="UP000051096"/>
    </source>
</evidence>
<dbReference type="PANTHER" id="PTHR30069:SF29">
    <property type="entry name" value="HEMOGLOBIN AND HEMOGLOBIN-HAPTOGLOBIN-BINDING PROTEIN 1-RELATED"/>
    <property type="match status" value="1"/>
</dbReference>
<accession>A0A0S8GJG8</accession>
<dbReference type="AlphaFoldDB" id="A0A0S8GJG8"/>
<dbReference type="GO" id="GO:0015344">
    <property type="term" value="F:siderophore uptake transmembrane transporter activity"/>
    <property type="evidence" value="ECO:0007669"/>
    <property type="project" value="TreeGrafter"/>
</dbReference>
<comment type="caution">
    <text evidence="12">The sequence shown here is derived from an EMBL/GenBank/DDBJ whole genome shotgun (WGS) entry which is preliminary data.</text>
</comment>
<dbReference type="InterPro" id="IPR037066">
    <property type="entry name" value="Plug_dom_sf"/>
</dbReference>
<sequence>MICVLTALILFGSVSGKMQGVVTDEATNEPIPDANITILNTDIGTATNSDGYFHIVHVLPGTYTVEVSCMGYQTKRIQDVVIEIDQTVRLAVELLPTLIEIEPVTVVSEKPVVKKDMVSTTYIIREDEIATIPVDYAFALVRFQPAVAIRDTALHVRGGRETEVTYLIDNISIMDPQNGELAIVLSKGIIDEIIFLPGGFDAQYGRAMSGVINMIAARPSERLQVRAYGKTEALMPYYYDFGYGNVQASVHTPLTKQVRGFIAFDAAHTDDWNPKLYVLPHKQRDDYSIYGKLLYAPSGKLRVNVSGAQSRMQFDRYNTLWKFNLDHYRSDMRTGNLEVINVNYTPSARSLFSVDVSRLYTELTFGVREPGSYGLFDNFQFRDHLTLEWPQASMRNPFGVYTRKPYSAGDYPEYGNKSSLVYRINTQATVQLHTYHELRTGFEYSHLDLENFHYFVSNTYDVIDSYHYKPHEVSAFVQDNIDFAGAFIKAGVRCDYYSPDIDSISPKLLVAPRLGASFLVTEKFLFRANYGVFTQPPLYDYMYSLYNLLPLPPYLEDYYKEFVAPVGNPDLNPEKTSSFEIGLQGKVQENVGMTVNAFYKDVTDLIGTRFVSALPVSYIQYINVEFANIKGLEAIFDFETSAFTGKVSYTLSWARGSSSYAEEVYQQYVYDELDTAATPPLQEYNLDFDQRHRVFIQGALNLPFDSQFFVFGYFGQGFPYTPPSPEGKTEERNVLRLDFQRQIDCVFTKSLRIGNRTLTAYAEVINLLDIRYPLGYHYPLISYEDIKPWEFDAYSFQSSYYSPAADLNHDGLITPDELVVGYRELARQTDDWVNVNSAPRRARIGFEVLL</sequence>
<dbReference type="Pfam" id="PF13620">
    <property type="entry name" value="CarboxypepD_reg"/>
    <property type="match status" value="1"/>
</dbReference>
<dbReference type="SUPFAM" id="SSF56935">
    <property type="entry name" value="Porins"/>
    <property type="match status" value="1"/>
</dbReference>
<dbReference type="SUPFAM" id="SSF49464">
    <property type="entry name" value="Carboxypeptidase regulatory domain-like"/>
    <property type="match status" value="1"/>
</dbReference>
<dbReference type="Proteomes" id="UP000051096">
    <property type="component" value="Unassembled WGS sequence"/>
</dbReference>
<keyword evidence="8" id="KW-0675">Receptor</keyword>
<keyword evidence="7 10" id="KW-0472">Membrane</keyword>
<evidence type="ECO:0000256" key="9">
    <source>
        <dbReference type="ARBA" id="ARBA00023237"/>
    </source>
</evidence>
<proteinExistence type="inferred from homology"/>
<evidence type="ECO:0000256" key="1">
    <source>
        <dbReference type="ARBA" id="ARBA00004571"/>
    </source>
</evidence>
<dbReference type="PROSITE" id="PS52016">
    <property type="entry name" value="TONB_DEPENDENT_REC_3"/>
    <property type="match status" value="1"/>
</dbReference>
<evidence type="ECO:0000313" key="12">
    <source>
        <dbReference type="EMBL" id="KPK73159.1"/>
    </source>
</evidence>
<keyword evidence="9 10" id="KW-0998">Cell outer membrane</keyword>
<evidence type="ECO:0000256" key="3">
    <source>
        <dbReference type="ARBA" id="ARBA00022452"/>
    </source>
</evidence>
<comment type="similarity">
    <text evidence="10">Belongs to the TonB-dependent receptor family.</text>
</comment>
<dbReference type="InterPro" id="IPR036942">
    <property type="entry name" value="Beta-barrel_TonB_sf"/>
</dbReference>
<protein>
    <recommendedName>
        <fullName evidence="11">TonB-dependent receptor-like beta-barrel domain-containing protein</fullName>
    </recommendedName>
</protein>
<dbReference type="InterPro" id="IPR000531">
    <property type="entry name" value="Beta-barrel_TonB"/>
</dbReference>
<dbReference type="InterPro" id="IPR008969">
    <property type="entry name" value="CarboxyPept-like_regulatory"/>
</dbReference>
<comment type="subcellular location">
    <subcellularLocation>
        <location evidence="1 10">Cell outer membrane</location>
        <topology evidence="1 10">Multi-pass membrane protein</topology>
    </subcellularLocation>
</comment>
<feature type="domain" description="TonB-dependent receptor-like beta-barrel" evidence="11">
    <location>
        <begin position="373"/>
        <end position="696"/>
    </location>
</feature>
<evidence type="ECO:0000256" key="6">
    <source>
        <dbReference type="ARBA" id="ARBA00023077"/>
    </source>
</evidence>
<evidence type="ECO:0000256" key="8">
    <source>
        <dbReference type="ARBA" id="ARBA00023170"/>
    </source>
</evidence>
<gene>
    <name evidence="12" type="ORF">AMJ87_02520</name>
</gene>
<dbReference type="EMBL" id="LJUO01000014">
    <property type="protein sequence ID" value="KPK73159.1"/>
    <property type="molecule type" value="Genomic_DNA"/>
</dbReference>
<evidence type="ECO:0000256" key="7">
    <source>
        <dbReference type="ARBA" id="ARBA00023136"/>
    </source>
</evidence>
<evidence type="ECO:0000256" key="2">
    <source>
        <dbReference type="ARBA" id="ARBA00022448"/>
    </source>
</evidence>
<dbReference type="PANTHER" id="PTHR30069">
    <property type="entry name" value="TONB-DEPENDENT OUTER MEMBRANE RECEPTOR"/>
    <property type="match status" value="1"/>
</dbReference>
<evidence type="ECO:0000256" key="4">
    <source>
        <dbReference type="ARBA" id="ARBA00022692"/>
    </source>
</evidence>
<organism evidence="12 13">
    <name type="scientific">candidate division WOR_3 bacterium SM23_60</name>
    <dbReference type="NCBI Taxonomy" id="1703780"/>
    <lineage>
        <taxon>Bacteria</taxon>
        <taxon>Bacteria division WOR-3</taxon>
    </lineage>
</organism>
<evidence type="ECO:0000256" key="10">
    <source>
        <dbReference type="PROSITE-ProRule" id="PRU01360"/>
    </source>
</evidence>
<dbReference type="InterPro" id="IPR039426">
    <property type="entry name" value="TonB-dep_rcpt-like"/>
</dbReference>
<keyword evidence="5" id="KW-0732">Signal</keyword>
<dbReference type="Gene3D" id="2.170.130.10">
    <property type="entry name" value="TonB-dependent receptor, plug domain"/>
    <property type="match status" value="1"/>
</dbReference>
<keyword evidence="4 10" id="KW-0812">Transmembrane</keyword>
<reference evidence="12 13" key="1">
    <citation type="journal article" date="2015" name="Microbiome">
        <title>Genomic resolution of linkages in carbon, nitrogen, and sulfur cycling among widespread estuary sediment bacteria.</title>
        <authorList>
            <person name="Baker B.J."/>
            <person name="Lazar C.S."/>
            <person name="Teske A.P."/>
            <person name="Dick G.J."/>
        </authorList>
    </citation>
    <scope>NUCLEOTIDE SEQUENCE [LARGE SCALE GENOMIC DNA]</scope>
    <source>
        <strain evidence="12">SM23_60</strain>
    </source>
</reference>
<dbReference type="Gene3D" id="2.60.40.1120">
    <property type="entry name" value="Carboxypeptidase-like, regulatory domain"/>
    <property type="match status" value="1"/>
</dbReference>
<dbReference type="GO" id="GO:0044718">
    <property type="term" value="P:siderophore transmembrane transport"/>
    <property type="evidence" value="ECO:0007669"/>
    <property type="project" value="TreeGrafter"/>
</dbReference>
<dbReference type="GO" id="GO:0009279">
    <property type="term" value="C:cell outer membrane"/>
    <property type="evidence" value="ECO:0007669"/>
    <property type="project" value="UniProtKB-SubCell"/>
</dbReference>
<keyword evidence="3 10" id="KW-1134">Transmembrane beta strand</keyword>
<dbReference type="Pfam" id="PF00593">
    <property type="entry name" value="TonB_dep_Rec_b-barrel"/>
    <property type="match status" value="1"/>
</dbReference>
<evidence type="ECO:0000256" key="5">
    <source>
        <dbReference type="ARBA" id="ARBA00022729"/>
    </source>
</evidence>
<evidence type="ECO:0000259" key="11">
    <source>
        <dbReference type="Pfam" id="PF00593"/>
    </source>
</evidence>
<dbReference type="InterPro" id="IPR018247">
    <property type="entry name" value="EF_Hand_1_Ca_BS"/>
</dbReference>
<keyword evidence="2 10" id="KW-0813">Transport</keyword>
<dbReference type="PROSITE" id="PS00018">
    <property type="entry name" value="EF_HAND_1"/>
    <property type="match status" value="1"/>
</dbReference>